<dbReference type="eggNOG" id="COG1629">
    <property type="taxonomic scope" value="Bacteria"/>
</dbReference>
<evidence type="ECO:0000256" key="6">
    <source>
        <dbReference type="ARBA" id="ARBA00023136"/>
    </source>
</evidence>
<keyword evidence="3 8" id="KW-1134">Transmembrane beta strand</keyword>
<organism evidence="10 11">
    <name type="scientific">Bacteroides graminisolvens DSM 19988 = JCM 15093</name>
    <dbReference type="NCBI Taxonomy" id="1121097"/>
    <lineage>
        <taxon>Bacteria</taxon>
        <taxon>Pseudomonadati</taxon>
        <taxon>Bacteroidota</taxon>
        <taxon>Bacteroidia</taxon>
        <taxon>Bacteroidales</taxon>
        <taxon>Bacteroidaceae</taxon>
        <taxon>Bacteroides</taxon>
    </lineage>
</organism>
<dbReference type="InterPro" id="IPR000531">
    <property type="entry name" value="Beta-barrel_TonB"/>
</dbReference>
<keyword evidence="7 8" id="KW-0998">Cell outer membrane</keyword>
<reference evidence="10 11" key="1">
    <citation type="journal article" date="2015" name="Microbes Environ.">
        <title>Distribution and evolution of nitrogen fixation genes in the phylum bacteroidetes.</title>
        <authorList>
            <person name="Inoue J."/>
            <person name="Oshima K."/>
            <person name="Suda W."/>
            <person name="Sakamoto M."/>
            <person name="Iino T."/>
            <person name="Noda S."/>
            <person name="Hongoh Y."/>
            <person name="Hattori M."/>
            <person name="Ohkuma M."/>
        </authorList>
    </citation>
    <scope>NUCLEOTIDE SEQUENCE [LARGE SCALE GENOMIC DNA]</scope>
    <source>
        <strain evidence="10 11">JCM 15093</strain>
    </source>
</reference>
<evidence type="ECO:0000256" key="2">
    <source>
        <dbReference type="ARBA" id="ARBA00022448"/>
    </source>
</evidence>
<keyword evidence="5" id="KW-0798">TonB box</keyword>
<dbReference type="STRING" id="1121097.GCA_000428125_01563"/>
<evidence type="ECO:0000256" key="4">
    <source>
        <dbReference type="ARBA" id="ARBA00022692"/>
    </source>
</evidence>
<dbReference type="GO" id="GO:0009279">
    <property type="term" value="C:cell outer membrane"/>
    <property type="evidence" value="ECO:0007669"/>
    <property type="project" value="UniProtKB-SubCell"/>
</dbReference>
<proteinExistence type="inferred from homology"/>
<accession>A0A069D0T5</accession>
<keyword evidence="2 8" id="KW-0813">Transport</keyword>
<feature type="domain" description="TonB-dependent receptor-like beta-barrel" evidence="9">
    <location>
        <begin position="49"/>
        <end position="373"/>
    </location>
</feature>
<evidence type="ECO:0000313" key="11">
    <source>
        <dbReference type="Proteomes" id="UP000027601"/>
    </source>
</evidence>
<keyword evidence="4 8" id="KW-0812">Transmembrane</keyword>
<dbReference type="Proteomes" id="UP000027601">
    <property type="component" value="Unassembled WGS sequence"/>
</dbReference>
<dbReference type="EMBL" id="BAJS01000007">
    <property type="protein sequence ID" value="GAK36493.1"/>
    <property type="molecule type" value="Genomic_DNA"/>
</dbReference>
<comment type="subcellular location">
    <subcellularLocation>
        <location evidence="1 8">Cell outer membrane</location>
        <topology evidence="1 8">Multi-pass membrane protein</topology>
    </subcellularLocation>
</comment>
<keyword evidence="6 8" id="KW-0472">Membrane</keyword>
<dbReference type="AlphaFoldDB" id="A0A069D0T5"/>
<evidence type="ECO:0000313" key="10">
    <source>
        <dbReference type="EMBL" id="GAK36493.1"/>
    </source>
</evidence>
<evidence type="ECO:0000256" key="7">
    <source>
        <dbReference type="ARBA" id="ARBA00023237"/>
    </source>
</evidence>
<dbReference type="InterPro" id="IPR036942">
    <property type="entry name" value="Beta-barrel_TonB_sf"/>
</dbReference>
<dbReference type="PROSITE" id="PS52016">
    <property type="entry name" value="TONB_DEPENDENT_REC_3"/>
    <property type="match status" value="1"/>
</dbReference>
<dbReference type="RefSeq" id="WP_226992477.1">
    <property type="nucleotide sequence ID" value="NZ_BAJS01000007.1"/>
</dbReference>
<name>A0A069D0T5_9BACE</name>
<gene>
    <name evidence="10" type="ORF">JCM15093_1661</name>
</gene>
<keyword evidence="11" id="KW-1185">Reference proteome</keyword>
<dbReference type="Gene3D" id="2.40.170.20">
    <property type="entry name" value="TonB-dependent receptor, beta-barrel domain"/>
    <property type="match status" value="1"/>
</dbReference>
<evidence type="ECO:0000256" key="5">
    <source>
        <dbReference type="ARBA" id="ARBA00023077"/>
    </source>
</evidence>
<comment type="similarity">
    <text evidence="8">Belongs to the TonB-dependent receptor family.</text>
</comment>
<sequence>MMSYVRSNRNHGYSESLEHISALRDGYFGWSSVGANTRMEKLFELTALYSKSINDHKFSVLGGYSYNETDYEDMYFANYGFQDDYFGGWHNIGIGSALKLGKADASSSKSTTNLVGFFGRATYSYLDKYLLMASLRYEGASQLWGTDNEWGIFPSVSLGWRITQEAFMKEQRLFDDLKLRVGYGVTGSQPANPFLGIAMLKYDKYAYVDGKWVQTIVPASNANPDLKWEEKRETNIGLDFTMLKGRLSGTIDLYNRDVEGLIYNYTVPTPPNFYPTTTANGGKMQNRGIEVLLNIVPVIAKDFEWNTTFTFSTNSNKLKSLDGSVFKTDYDYFDTGWLAEPVKTSSHRVQVGEKIGNFWGFKVVDVDNNGKWIYEDKDGKLVPYDEFSRAPEEKKIIGNGLPQMYAGWNNYVQYKNFDLSISMRGAFNFDIINEARMYYENSKNSRLENRLKSVNNKIFGKTMLSKEVDPEFNSYYVEKGDYWKIDNVTLGYTLKNVGKYIKSIRLYGSILNALTITGYDGVDPEVSASGLNPGYDSRDQYPSIRSFTFGVGFKF</sequence>
<dbReference type="Pfam" id="PF00593">
    <property type="entry name" value="TonB_dep_Rec_b-barrel"/>
    <property type="match status" value="1"/>
</dbReference>
<evidence type="ECO:0000259" key="9">
    <source>
        <dbReference type="Pfam" id="PF00593"/>
    </source>
</evidence>
<evidence type="ECO:0000256" key="8">
    <source>
        <dbReference type="PROSITE-ProRule" id="PRU01360"/>
    </source>
</evidence>
<protein>
    <submittedName>
        <fullName evidence="10">SusC, outer membrane protein</fullName>
    </submittedName>
</protein>
<dbReference type="InterPro" id="IPR039426">
    <property type="entry name" value="TonB-dep_rcpt-like"/>
</dbReference>
<evidence type="ECO:0000256" key="1">
    <source>
        <dbReference type="ARBA" id="ARBA00004571"/>
    </source>
</evidence>
<dbReference type="SUPFAM" id="SSF56935">
    <property type="entry name" value="Porins"/>
    <property type="match status" value="1"/>
</dbReference>
<evidence type="ECO:0000256" key="3">
    <source>
        <dbReference type="ARBA" id="ARBA00022452"/>
    </source>
</evidence>
<comment type="caution">
    <text evidence="10">The sequence shown here is derived from an EMBL/GenBank/DDBJ whole genome shotgun (WGS) entry which is preliminary data.</text>
</comment>